<organism evidence="2 3">
    <name type="scientific">Microvirga lupini</name>
    <dbReference type="NCBI Taxonomy" id="420324"/>
    <lineage>
        <taxon>Bacteria</taxon>
        <taxon>Pseudomonadati</taxon>
        <taxon>Pseudomonadota</taxon>
        <taxon>Alphaproteobacteria</taxon>
        <taxon>Hyphomicrobiales</taxon>
        <taxon>Methylobacteriaceae</taxon>
        <taxon>Microvirga</taxon>
    </lineage>
</organism>
<dbReference type="EMBL" id="JACHWB010000005">
    <property type="protein sequence ID" value="MBB3020654.1"/>
    <property type="molecule type" value="Genomic_DNA"/>
</dbReference>
<gene>
    <name evidence="2" type="ORF">FHR70_003740</name>
</gene>
<feature type="compositionally biased region" description="Acidic residues" evidence="1">
    <location>
        <begin position="88"/>
        <end position="107"/>
    </location>
</feature>
<proteinExistence type="predicted"/>
<dbReference type="RefSeq" id="WP_183452854.1">
    <property type="nucleotide sequence ID" value="NZ_JACHWB010000005.1"/>
</dbReference>
<dbReference type="Proteomes" id="UP000532010">
    <property type="component" value="Unassembled WGS sequence"/>
</dbReference>
<protein>
    <submittedName>
        <fullName evidence="2">Uncharacterized protein</fullName>
    </submittedName>
</protein>
<sequence>MTSQFNAQTGPIVSLGLELERANLRALRTSIENELERLFSILDAIDGDPDLEPSFGTVMPGYVDEAESDADLEPSLGWTGTYAHGTDQDLEEEHDGREPDEDFEGNTDDNGIGDRGGLDEQYGIDATVARFVIVGTVERTYHTIPESY</sequence>
<keyword evidence="3" id="KW-1185">Reference proteome</keyword>
<evidence type="ECO:0000313" key="3">
    <source>
        <dbReference type="Proteomes" id="UP000532010"/>
    </source>
</evidence>
<dbReference type="AlphaFoldDB" id="A0A7W4VNX5"/>
<evidence type="ECO:0000313" key="2">
    <source>
        <dbReference type="EMBL" id="MBB3020654.1"/>
    </source>
</evidence>
<accession>A0A7W4VNX5</accession>
<name>A0A7W4VNX5_9HYPH</name>
<feature type="region of interest" description="Disordered" evidence="1">
    <location>
        <begin position="72"/>
        <end position="119"/>
    </location>
</feature>
<evidence type="ECO:0000256" key="1">
    <source>
        <dbReference type="SAM" id="MobiDB-lite"/>
    </source>
</evidence>
<reference evidence="2 3" key="1">
    <citation type="submission" date="2020-08" db="EMBL/GenBank/DDBJ databases">
        <title>The Agave Microbiome: Exploring the role of microbial communities in plant adaptations to desert environments.</title>
        <authorList>
            <person name="Partida-Martinez L.P."/>
        </authorList>
    </citation>
    <scope>NUCLEOTIDE SEQUENCE [LARGE SCALE GENOMIC DNA]</scope>
    <source>
        <strain evidence="2 3">AT3.9</strain>
    </source>
</reference>
<comment type="caution">
    <text evidence="2">The sequence shown here is derived from an EMBL/GenBank/DDBJ whole genome shotgun (WGS) entry which is preliminary data.</text>
</comment>